<keyword evidence="2" id="KW-1185">Reference proteome</keyword>
<dbReference type="Proteomes" id="UP000224629">
    <property type="component" value="Chromosome"/>
</dbReference>
<organism evidence="1 2">
    <name type="scientific">Mesomycoplasma dispar</name>
    <dbReference type="NCBI Taxonomy" id="86660"/>
    <lineage>
        <taxon>Bacteria</taxon>
        <taxon>Bacillati</taxon>
        <taxon>Mycoplasmatota</taxon>
        <taxon>Mycoplasmoidales</taxon>
        <taxon>Metamycoplasmataceae</taxon>
        <taxon>Mesomycoplasma</taxon>
    </lineage>
</organism>
<evidence type="ECO:0000313" key="2">
    <source>
        <dbReference type="Proteomes" id="UP000224629"/>
    </source>
</evidence>
<proteinExistence type="predicted"/>
<reference evidence="1" key="1">
    <citation type="submission" date="2017-10" db="EMBL/GenBank/DDBJ databases">
        <title>Genome-wide analysis of the first isolated strain mycoplasma dispar GS01.</title>
        <authorList>
            <person name="Hao H."/>
            <person name="Chen S."/>
            <person name="Zhao P."/>
            <person name="Chu Y."/>
            <person name="Liu Y."/>
        </authorList>
    </citation>
    <scope>NUCLEOTIDE SEQUENCE [LARGE SCALE GENOMIC DNA]</scope>
    <source>
        <strain evidence="1">GS01</strain>
    </source>
</reference>
<evidence type="ECO:0000313" key="1">
    <source>
        <dbReference type="EMBL" id="ATP59383.1"/>
    </source>
</evidence>
<dbReference type="EMBL" id="CP024161">
    <property type="protein sequence ID" value="ATP59383.1"/>
    <property type="molecule type" value="Genomic_DNA"/>
</dbReference>
<name>A0ABM6PPX8_9BACT</name>
<protein>
    <submittedName>
        <fullName evidence="1">Uncharacterized protein</fullName>
    </submittedName>
</protein>
<sequence length="72" mass="8473">MIITKRTKVCKIIILEKLKIKKNNDFYSNSNLKNVDFTLNTKTEKNFSKTAKNNFFLENSKNTKIIENSNEK</sequence>
<accession>A0ABM6PPX8</accession>
<gene>
    <name evidence="1" type="ORF">CSW10_00120</name>
</gene>